<evidence type="ECO:0000313" key="4">
    <source>
        <dbReference type="Proteomes" id="UP000068210"/>
    </source>
</evidence>
<feature type="signal peptide" evidence="2">
    <location>
        <begin position="1"/>
        <end position="21"/>
    </location>
</feature>
<dbReference type="EMBL" id="CP010415">
    <property type="protein sequence ID" value="AJE19585.1"/>
    <property type="molecule type" value="Genomic_DNA"/>
</dbReference>
<evidence type="ECO:0000313" key="3">
    <source>
        <dbReference type="EMBL" id="AJE19585.1"/>
    </source>
</evidence>
<evidence type="ECO:0000256" key="1">
    <source>
        <dbReference type="SAM" id="MobiDB-lite"/>
    </source>
</evidence>
<name>A0A0C4WKM9_9GAMM</name>
<dbReference type="RefSeq" id="WP_039800711.1">
    <property type="nucleotide sequence ID" value="NZ_CP010415.1"/>
</dbReference>
<feature type="region of interest" description="Disordered" evidence="1">
    <location>
        <begin position="106"/>
        <end position="132"/>
    </location>
</feature>
<keyword evidence="2" id="KW-0732">Signal</keyword>
<dbReference type="AlphaFoldDB" id="A0A0C4WKM9"/>
<dbReference type="HOGENOM" id="CLU_149336_1_0_6"/>
<evidence type="ECO:0000256" key="2">
    <source>
        <dbReference type="SAM" id="SignalP"/>
    </source>
</evidence>
<gene>
    <name evidence="3" type="ORF">Achr_710</name>
</gene>
<organism evidence="3 4">
    <name type="scientific">Azotobacter chroococcum NCIMB 8003</name>
    <dbReference type="NCBI Taxonomy" id="1328314"/>
    <lineage>
        <taxon>Bacteria</taxon>
        <taxon>Pseudomonadati</taxon>
        <taxon>Pseudomonadota</taxon>
        <taxon>Gammaproteobacteria</taxon>
        <taxon>Pseudomonadales</taxon>
        <taxon>Pseudomonadaceae</taxon>
        <taxon>Azotobacter</taxon>
    </lineage>
</organism>
<protein>
    <submittedName>
        <fullName evidence="3">Membrane protein</fullName>
    </submittedName>
</protein>
<accession>A0A0C4WKM9</accession>
<feature type="chain" id="PRO_5002185002" evidence="2">
    <location>
        <begin position="22"/>
        <end position="132"/>
    </location>
</feature>
<dbReference type="KEGG" id="acx:Achr_710"/>
<dbReference type="Proteomes" id="UP000068210">
    <property type="component" value="Chromosome"/>
</dbReference>
<keyword evidence="4" id="KW-1185">Reference proteome</keyword>
<reference evidence="3 4" key="1">
    <citation type="journal article" date="2015" name="PLoS ONE">
        <title>Azotobacter Genomes: The Genome of Azotobacter chroococcum NCIMB 8003 (ATCC 4412).</title>
        <authorList>
            <person name="Robson R.L."/>
            <person name="Jones R."/>
            <person name="Robson R.M."/>
            <person name="Schwartz A."/>
            <person name="Richardson T.H."/>
        </authorList>
    </citation>
    <scope>NUCLEOTIDE SEQUENCE [LARGE SCALE GENOMIC DNA]</scope>
    <source>
        <strain evidence="3 4">NCIMB 8003</strain>
    </source>
</reference>
<proteinExistence type="predicted"/>
<sequence length="132" mass="13335">MKKLGILALTLGLLTIGSVNADEIVSEVKDQTSGKATGGMTGMMVGAVGGPIGALVGAGVGALFGGSAQDAAGGSDRAYVVRTDSGELKTVRSPNRVFAAGDKVEIRGNRPHPKKPKTTALADASDVMRTLR</sequence>